<name>A0A7J0EZU5_9ERIC</name>
<comment type="caution">
    <text evidence="2">The sequence shown here is derived from an EMBL/GenBank/DDBJ whole genome shotgun (WGS) entry which is preliminary data.</text>
</comment>
<dbReference type="PANTHER" id="PTHR46929">
    <property type="entry name" value="EXPRESSED PROTEIN"/>
    <property type="match status" value="1"/>
</dbReference>
<dbReference type="EMBL" id="BJWL01000008">
    <property type="protein sequence ID" value="GFY91961.1"/>
    <property type="molecule type" value="Genomic_DNA"/>
</dbReference>
<dbReference type="InterPro" id="IPR024752">
    <property type="entry name" value="Myb/SANT-like_dom"/>
</dbReference>
<dbReference type="PANTHER" id="PTHR46929:SF28">
    <property type="entry name" value="MYB_SANT-LIKE DNA-BINDING DOMAIN PROTEIN"/>
    <property type="match status" value="1"/>
</dbReference>
<sequence length="98" mass="11619">MGSQTATSSERLRTYWMPTMERYFIDLMLDQMHRGNRVGHTFTKQAWADMLVLFSAKFGSPHDKDLLKNRYSTLWKQYTMMSRICLNKVDFLGMIVNK</sequence>
<dbReference type="OrthoDB" id="1937145at2759"/>
<evidence type="ECO:0000313" key="2">
    <source>
        <dbReference type="EMBL" id="GFY91961.1"/>
    </source>
</evidence>
<dbReference type="AlphaFoldDB" id="A0A7J0EZU5"/>
<keyword evidence="3" id="KW-1185">Reference proteome</keyword>
<gene>
    <name evidence="2" type="ORF">Acr_08g0003570</name>
</gene>
<proteinExistence type="predicted"/>
<dbReference type="Pfam" id="PF12776">
    <property type="entry name" value="Myb_DNA-bind_3"/>
    <property type="match status" value="1"/>
</dbReference>
<feature type="domain" description="Myb/SANT-like" evidence="1">
    <location>
        <begin position="15"/>
        <end position="85"/>
    </location>
</feature>
<protein>
    <recommendedName>
        <fullName evidence="1">Myb/SANT-like domain-containing protein</fullName>
    </recommendedName>
</protein>
<evidence type="ECO:0000313" key="3">
    <source>
        <dbReference type="Proteomes" id="UP000585474"/>
    </source>
</evidence>
<dbReference type="Proteomes" id="UP000585474">
    <property type="component" value="Unassembled WGS sequence"/>
</dbReference>
<evidence type="ECO:0000259" key="1">
    <source>
        <dbReference type="Pfam" id="PF12776"/>
    </source>
</evidence>
<reference evidence="2 3" key="1">
    <citation type="submission" date="2019-07" db="EMBL/GenBank/DDBJ databases">
        <title>De Novo Assembly of kiwifruit Actinidia rufa.</title>
        <authorList>
            <person name="Sugita-Konishi S."/>
            <person name="Sato K."/>
            <person name="Mori E."/>
            <person name="Abe Y."/>
            <person name="Kisaki G."/>
            <person name="Hamano K."/>
            <person name="Suezawa K."/>
            <person name="Otani M."/>
            <person name="Fukuda T."/>
            <person name="Manabe T."/>
            <person name="Gomi K."/>
            <person name="Tabuchi M."/>
            <person name="Akimitsu K."/>
            <person name="Kataoka I."/>
        </authorList>
    </citation>
    <scope>NUCLEOTIDE SEQUENCE [LARGE SCALE GENOMIC DNA]</scope>
    <source>
        <strain evidence="3">cv. Fuchu</strain>
    </source>
</reference>
<organism evidence="2 3">
    <name type="scientific">Actinidia rufa</name>
    <dbReference type="NCBI Taxonomy" id="165716"/>
    <lineage>
        <taxon>Eukaryota</taxon>
        <taxon>Viridiplantae</taxon>
        <taxon>Streptophyta</taxon>
        <taxon>Embryophyta</taxon>
        <taxon>Tracheophyta</taxon>
        <taxon>Spermatophyta</taxon>
        <taxon>Magnoliopsida</taxon>
        <taxon>eudicotyledons</taxon>
        <taxon>Gunneridae</taxon>
        <taxon>Pentapetalae</taxon>
        <taxon>asterids</taxon>
        <taxon>Ericales</taxon>
        <taxon>Actinidiaceae</taxon>
        <taxon>Actinidia</taxon>
    </lineage>
</organism>
<accession>A0A7J0EZU5</accession>